<dbReference type="Gene3D" id="3.90.190.10">
    <property type="entry name" value="Protein tyrosine phosphatase superfamily"/>
    <property type="match status" value="1"/>
</dbReference>
<dbReference type="EMBL" id="AP019621">
    <property type="protein sequence ID" value="BBJ48617.1"/>
    <property type="molecule type" value="Genomic_DNA"/>
</dbReference>
<organism evidence="2">
    <name type="scientific">Streptomyces avermitilis</name>
    <dbReference type="NCBI Taxonomy" id="33903"/>
    <lineage>
        <taxon>Bacteria</taxon>
        <taxon>Bacillati</taxon>
        <taxon>Actinomycetota</taxon>
        <taxon>Actinomycetes</taxon>
        <taxon>Kitasatosporales</taxon>
        <taxon>Streptomycetaceae</taxon>
        <taxon>Streptomyces</taxon>
    </lineage>
</organism>
<accession>A0A499VQH4</accession>
<dbReference type="AlphaFoldDB" id="A0A499VQH4"/>
<gene>
    <name evidence="2" type="ORF">SAVMC3_12460</name>
</gene>
<dbReference type="SUPFAM" id="SSF52799">
    <property type="entry name" value="(Phosphotyrosine protein) phosphatases II"/>
    <property type="match status" value="1"/>
</dbReference>
<reference evidence="2" key="1">
    <citation type="submission" date="2019-04" db="EMBL/GenBank/DDBJ databases">
        <title>Draft genome sequences of Streptomyces avermitilis MC3.</title>
        <authorList>
            <person name="Komaki H."/>
            <person name="Tamura T."/>
            <person name="Hosoyama A."/>
        </authorList>
    </citation>
    <scope>NUCLEOTIDE SEQUENCE</scope>
    <source>
        <strain evidence="2">MC3</strain>
    </source>
</reference>
<dbReference type="InterPro" id="IPR029021">
    <property type="entry name" value="Prot-tyrosine_phosphatase-like"/>
</dbReference>
<sequence>MGRLFRSDSLGKLTGEEWERFLALGIGTVIDLRYPWEIDAKGRVPSTRRSPITTSASSTVPTIKRASGRMWRPGRSSPRSTWKWPTTASRNCVRSSK</sequence>
<dbReference type="GO" id="GO:0004721">
    <property type="term" value="F:phosphoprotein phosphatase activity"/>
    <property type="evidence" value="ECO:0007669"/>
    <property type="project" value="InterPro"/>
</dbReference>
<feature type="region of interest" description="Disordered" evidence="1">
    <location>
        <begin position="44"/>
        <end position="97"/>
    </location>
</feature>
<dbReference type="Pfam" id="PF13350">
    <property type="entry name" value="Y_phosphatase3"/>
    <property type="match status" value="1"/>
</dbReference>
<evidence type="ECO:0000256" key="1">
    <source>
        <dbReference type="SAM" id="MobiDB-lite"/>
    </source>
</evidence>
<dbReference type="InterPro" id="IPR026893">
    <property type="entry name" value="Tyr/Ser_Pase_IphP-type"/>
</dbReference>
<proteinExistence type="predicted"/>
<feature type="compositionally biased region" description="Polar residues" evidence="1">
    <location>
        <begin position="47"/>
        <end position="61"/>
    </location>
</feature>
<protein>
    <recommendedName>
        <fullName evidence="3">Tyrosine specific protein phosphatases domain-containing protein</fullName>
    </recommendedName>
</protein>
<feature type="compositionally biased region" description="Polar residues" evidence="1">
    <location>
        <begin position="77"/>
        <end position="97"/>
    </location>
</feature>
<evidence type="ECO:0008006" key="3">
    <source>
        <dbReference type="Google" id="ProtNLM"/>
    </source>
</evidence>
<name>A0A499VQH4_STRAX</name>
<evidence type="ECO:0000313" key="2">
    <source>
        <dbReference type="EMBL" id="BBJ48617.1"/>
    </source>
</evidence>